<proteinExistence type="predicted"/>
<comment type="caution">
    <text evidence="2">The sequence shown here is derived from an EMBL/GenBank/DDBJ whole genome shotgun (WGS) entry which is preliminary data.</text>
</comment>
<protein>
    <recommendedName>
        <fullName evidence="1">DUF5648 domain-containing protein</fullName>
    </recommendedName>
</protein>
<gene>
    <name evidence="2" type="ORF">ACFO26_02255</name>
</gene>
<accession>A0ABV9JBE6</accession>
<keyword evidence="3" id="KW-1185">Reference proteome</keyword>
<organism evidence="2 3">
    <name type="scientific">Lactococcus nasutitermitis</name>
    <dbReference type="NCBI Taxonomy" id="1652957"/>
    <lineage>
        <taxon>Bacteria</taxon>
        <taxon>Bacillati</taxon>
        <taxon>Bacillota</taxon>
        <taxon>Bacilli</taxon>
        <taxon>Lactobacillales</taxon>
        <taxon>Streptococcaceae</taxon>
        <taxon>Lactococcus</taxon>
    </lineage>
</organism>
<dbReference type="RefSeq" id="WP_244842893.1">
    <property type="nucleotide sequence ID" value="NZ_BOVQ01000008.1"/>
</dbReference>
<dbReference type="Proteomes" id="UP001595987">
    <property type="component" value="Unassembled WGS sequence"/>
</dbReference>
<evidence type="ECO:0000259" key="1">
    <source>
        <dbReference type="Pfam" id="PF18885"/>
    </source>
</evidence>
<reference evidence="3" key="1">
    <citation type="journal article" date="2019" name="Int. J. Syst. Evol. Microbiol.">
        <title>The Global Catalogue of Microorganisms (GCM) 10K type strain sequencing project: providing services to taxonomists for standard genome sequencing and annotation.</title>
        <authorList>
            <consortium name="The Broad Institute Genomics Platform"/>
            <consortium name="The Broad Institute Genome Sequencing Center for Infectious Disease"/>
            <person name="Wu L."/>
            <person name="Ma J."/>
        </authorList>
    </citation>
    <scope>NUCLEOTIDE SEQUENCE [LARGE SCALE GENOMIC DNA]</scope>
    <source>
        <strain evidence="3">CCUG 63287</strain>
    </source>
</reference>
<sequence length="454" mass="48949">MKRLLIILFLVCGGIGLGTVGSGKVLADSTQAYVYRLYNKNTGEHFYTENAYERDVDVRAGWRYEGIGWVAPKTSSTPVYRVYNPHATGGDHYYTKSNYEAQSLVKKGWKWDNNGKAVFYSGGNIPIYVAFNPNATSGSHNYTENTNEQKNLLKVGWKYGATAFSGQSWKNPPVVGYKPGVQRTYKILGVAAGTTFGDNLMVQSDVKKLGTLSFSLEADMNLTGSGRGYHGKLMIGDNNGSNVSFGIQVDSASGIDNNIWANKGVYLSENVANGGVHDGGTALYTAYGSAPIGKTVHLKIAYYANTQLVAFFVNGTLTGSQKVNFKPLFHIGGLLTADRSSYDGSTDAMYMISAQGATAFGKDSINCHFTNVKEAGLPQEYNTWSYAAGSGALNWWNILANNYSETLDKNGVLASANVTVSGTSTLPASYDWDNFPGSEQPTGGIQMPVGIPND</sequence>
<dbReference type="SUPFAM" id="SSF49899">
    <property type="entry name" value="Concanavalin A-like lectins/glucanases"/>
    <property type="match status" value="1"/>
</dbReference>
<dbReference type="EMBL" id="JBHSGD010000002">
    <property type="protein sequence ID" value="MFC4651726.1"/>
    <property type="molecule type" value="Genomic_DNA"/>
</dbReference>
<dbReference type="Pfam" id="PF18885">
    <property type="entry name" value="DUF5648"/>
    <property type="match status" value="1"/>
</dbReference>
<evidence type="ECO:0000313" key="3">
    <source>
        <dbReference type="Proteomes" id="UP001595987"/>
    </source>
</evidence>
<feature type="domain" description="DUF5648" evidence="1">
    <location>
        <begin position="34"/>
        <end position="165"/>
    </location>
</feature>
<evidence type="ECO:0000313" key="2">
    <source>
        <dbReference type="EMBL" id="MFC4651726.1"/>
    </source>
</evidence>
<name>A0ABV9JBE6_9LACT</name>
<dbReference type="InterPro" id="IPR043708">
    <property type="entry name" value="DUF5648"/>
</dbReference>
<dbReference type="InterPro" id="IPR013320">
    <property type="entry name" value="ConA-like_dom_sf"/>
</dbReference>